<dbReference type="EMBL" id="AVOT02001745">
    <property type="protein sequence ID" value="MBW0468008.1"/>
    <property type="molecule type" value="Genomic_DNA"/>
</dbReference>
<proteinExistence type="predicted"/>
<organism evidence="1 2">
    <name type="scientific">Austropuccinia psidii MF-1</name>
    <dbReference type="NCBI Taxonomy" id="1389203"/>
    <lineage>
        <taxon>Eukaryota</taxon>
        <taxon>Fungi</taxon>
        <taxon>Dikarya</taxon>
        <taxon>Basidiomycota</taxon>
        <taxon>Pucciniomycotina</taxon>
        <taxon>Pucciniomycetes</taxon>
        <taxon>Pucciniales</taxon>
        <taxon>Sphaerophragmiaceae</taxon>
        <taxon>Austropuccinia</taxon>
    </lineage>
</organism>
<dbReference type="Proteomes" id="UP000765509">
    <property type="component" value="Unassembled WGS sequence"/>
</dbReference>
<sequence>MSTLHNTVHEDLQPLFYDEKYFVEAIRTLRKECGQTLVILLCDSLVEMDTIYDPGTSINAHVLKFQKKYTTFKCLVSNTTKLLNITEGAAAGFLLRNLKHDDSLTSLVQNLYYIEPLNIQKFIKRLLSEHI</sequence>
<keyword evidence="2" id="KW-1185">Reference proteome</keyword>
<name>A0A9Q3GHV4_9BASI</name>
<dbReference type="AlphaFoldDB" id="A0A9Q3GHV4"/>
<evidence type="ECO:0000313" key="1">
    <source>
        <dbReference type="EMBL" id="MBW0468008.1"/>
    </source>
</evidence>
<protein>
    <submittedName>
        <fullName evidence="1">Uncharacterized protein</fullName>
    </submittedName>
</protein>
<accession>A0A9Q3GHV4</accession>
<reference evidence="1" key="1">
    <citation type="submission" date="2021-03" db="EMBL/GenBank/DDBJ databases">
        <title>Draft genome sequence of rust myrtle Austropuccinia psidii MF-1, a brazilian biotype.</title>
        <authorList>
            <person name="Quecine M.C."/>
            <person name="Pachon D.M.R."/>
            <person name="Bonatelli M.L."/>
            <person name="Correr F.H."/>
            <person name="Franceschini L.M."/>
            <person name="Leite T.F."/>
            <person name="Margarido G.R.A."/>
            <person name="Almeida C.A."/>
            <person name="Ferrarezi J.A."/>
            <person name="Labate C.A."/>
        </authorList>
    </citation>
    <scope>NUCLEOTIDE SEQUENCE</scope>
    <source>
        <strain evidence="1">MF-1</strain>
    </source>
</reference>
<evidence type="ECO:0000313" key="2">
    <source>
        <dbReference type="Proteomes" id="UP000765509"/>
    </source>
</evidence>
<dbReference type="OrthoDB" id="2513590at2759"/>
<comment type="caution">
    <text evidence="1">The sequence shown here is derived from an EMBL/GenBank/DDBJ whole genome shotgun (WGS) entry which is preliminary data.</text>
</comment>
<gene>
    <name evidence="1" type="ORF">O181_007723</name>
</gene>